<dbReference type="PANTHER" id="PTHR24221">
    <property type="entry name" value="ATP-BINDING CASSETTE SUB-FAMILY B"/>
    <property type="match status" value="1"/>
</dbReference>
<dbReference type="Pfam" id="PF00005">
    <property type="entry name" value="ABC_tran"/>
    <property type="match status" value="1"/>
</dbReference>
<dbReference type="GO" id="GO:0005524">
    <property type="term" value="F:ATP binding"/>
    <property type="evidence" value="ECO:0007669"/>
    <property type="project" value="UniProtKB-KW"/>
</dbReference>
<dbReference type="PANTHER" id="PTHR24221:SF397">
    <property type="entry name" value="ABC TRANSPORTER, ATP-BINDING TRANSMEMBRANE PROTEIN"/>
    <property type="match status" value="1"/>
</dbReference>
<dbReference type="InterPro" id="IPR003439">
    <property type="entry name" value="ABC_transporter-like_ATP-bd"/>
</dbReference>
<evidence type="ECO:0000259" key="8">
    <source>
        <dbReference type="PROSITE" id="PS50893"/>
    </source>
</evidence>
<feature type="transmembrane region" description="Helical" evidence="7">
    <location>
        <begin position="13"/>
        <end position="38"/>
    </location>
</feature>
<name>A0AAE5H168_CLOBE</name>
<dbReference type="InterPro" id="IPR017871">
    <property type="entry name" value="ABC_transporter-like_CS"/>
</dbReference>
<dbReference type="GO" id="GO:0140359">
    <property type="term" value="F:ABC-type transporter activity"/>
    <property type="evidence" value="ECO:0007669"/>
    <property type="project" value="InterPro"/>
</dbReference>
<gene>
    <name evidence="10" type="ORF">BCD95_000577</name>
</gene>
<dbReference type="InterPro" id="IPR003593">
    <property type="entry name" value="AAA+_ATPase"/>
</dbReference>
<dbReference type="InterPro" id="IPR039421">
    <property type="entry name" value="Type_1_exporter"/>
</dbReference>
<dbReference type="GO" id="GO:0005886">
    <property type="term" value="C:plasma membrane"/>
    <property type="evidence" value="ECO:0007669"/>
    <property type="project" value="UniProtKB-SubCell"/>
</dbReference>
<dbReference type="PROSITE" id="PS00211">
    <property type="entry name" value="ABC_TRANSPORTER_1"/>
    <property type="match status" value="1"/>
</dbReference>
<evidence type="ECO:0000256" key="6">
    <source>
        <dbReference type="ARBA" id="ARBA00023136"/>
    </source>
</evidence>
<comment type="caution">
    <text evidence="10">The sequence shown here is derived from an EMBL/GenBank/DDBJ whole genome shotgun (WGS) entry which is preliminary data.</text>
</comment>
<keyword evidence="6 7" id="KW-0472">Membrane</keyword>
<feature type="transmembrane region" description="Helical" evidence="7">
    <location>
        <begin position="50"/>
        <end position="72"/>
    </location>
</feature>
<evidence type="ECO:0000256" key="1">
    <source>
        <dbReference type="ARBA" id="ARBA00004651"/>
    </source>
</evidence>
<dbReference type="SUPFAM" id="SSF52540">
    <property type="entry name" value="P-loop containing nucleoside triphosphate hydrolases"/>
    <property type="match status" value="1"/>
</dbReference>
<protein>
    <submittedName>
        <fullName evidence="10">ATP-binding cassette subfamily B protein</fullName>
    </submittedName>
</protein>
<feature type="transmembrane region" description="Helical" evidence="7">
    <location>
        <begin position="235"/>
        <end position="259"/>
    </location>
</feature>
<sequence>MNSESVMKKTKKFYISIVLNVIEGIISGCNFTVLYYLIKSLIKKNFTSKLVINMSILLAVIFIIRLVIYSIAYTGGHIGGAQITRNIRLFLGNKIKKIPLNKFTKSKTGEYINAVTSDVSNYENILTHRLGDIIKNISLLSMLIIFTSIIYLPAGMISLIAALIMIPALWISTKFVKRYGTEKNMIMSENVSNIVEYITGIQTFRAYGLGGTKNKTVTKSMEAYSDISYKYETKIIPVGSIESIIVGMCIPAIVIIGYQALEYANLDSANLIIIIMLPLLICKLATAIFIDFTSYKNMMVSRKAIEKVANEDEELESDNEFIPKSYDINFENICFSYDNDEQVLENISFIAENQKLTAIVGDSGSGKSTILNLIAKYYKPQSGNIKIGDISINNIDASKVLNDISIVDQDAFLFNDTVKKNILYARGTATEEEVIEALREANCNEFVRNMENGYDTFVGENGNKLSGGERQRLSIARAVLKDSPIVLLDEATASLDIENELAVKNAIVNLLKSKKTVIMIAHTLSIIENADKIIVVSDGKVVEQGRHKDLIKNQGKYYNMWLAEQQLSTINI</sequence>
<reference evidence="10" key="1">
    <citation type="submission" date="2020-06" db="EMBL/GenBank/DDBJ databases">
        <title>Genomic insights into acetone-butanol-ethanol (ABE) fermentation by sequencing solventogenic clostridia strains.</title>
        <authorList>
            <person name="Brown S."/>
        </authorList>
    </citation>
    <scope>NUCLEOTIDE SEQUENCE</scope>
    <source>
        <strain evidence="10">DJ123</strain>
    </source>
</reference>
<dbReference type="InterPro" id="IPR036640">
    <property type="entry name" value="ABC1_TM_sf"/>
</dbReference>
<evidence type="ECO:0000256" key="4">
    <source>
        <dbReference type="ARBA" id="ARBA00022840"/>
    </source>
</evidence>
<evidence type="ECO:0000256" key="5">
    <source>
        <dbReference type="ARBA" id="ARBA00022989"/>
    </source>
</evidence>
<evidence type="ECO:0000313" key="11">
    <source>
        <dbReference type="Proteomes" id="UP000822184"/>
    </source>
</evidence>
<evidence type="ECO:0000256" key="2">
    <source>
        <dbReference type="ARBA" id="ARBA00022692"/>
    </source>
</evidence>
<keyword evidence="5 7" id="KW-1133">Transmembrane helix</keyword>
<evidence type="ECO:0000256" key="7">
    <source>
        <dbReference type="SAM" id="Phobius"/>
    </source>
</evidence>
<dbReference type="SUPFAM" id="SSF90123">
    <property type="entry name" value="ABC transporter transmembrane region"/>
    <property type="match status" value="1"/>
</dbReference>
<dbReference type="AlphaFoldDB" id="A0AAE5H168"/>
<dbReference type="InterPro" id="IPR011527">
    <property type="entry name" value="ABC1_TM_dom"/>
</dbReference>
<evidence type="ECO:0000256" key="3">
    <source>
        <dbReference type="ARBA" id="ARBA00022741"/>
    </source>
</evidence>
<dbReference type="Gene3D" id="1.20.1560.10">
    <property type="entry name" value="ABC transporter type 1, transmembrane domain"/>
    <property type="match status" value="1"/>
</dbReference>
<dbReference type="RefSeq" id="WP_077854716.1">
    <property type="nucleotide sequence ID" value="NZ_JABTDW010000001.1"/>
</dbReference>
<dbReference type="PROSITE" id="PS50929">
    <property type="entry name" value="ABC_TM1F"/>
    <property type="match status" value="1"/>
</dbReference>
<feature type="transmembrane region" description="Helical" evidence="7">
    <location>
        <begin position="137"/>
        <end position="170"/>
    </location>
</feature>
<feature type="transmembrane region" description="Helical" evidence="7">
    <location>
        <begin position="271"/>
        <end position="293"/>
    </location>
</feature>
<evidence type="ECO:0000313" key="10">
    <source>
        <dbReference type="EMBL" id="NSB12318.1"/>
    </source>
</evidence>
<dbReference type="EMBL" id="JABTDW010000001">
    <property type="protein sequence ID" value="NSB12318.1"/>
    <property type="molecule type" value="Genomic_DNA"/>
</dbReference>
<dbReference type="Proteomes" id="UP000822184">
    <property type="component" value="Unassembled WGS sequence"/>
</dbReference>
<feature type="domain" description="ABC transmembrane type-1" evidence="9">
    <location>
        <begin position="15"/>
        <end position="277"/>
    </location>
</feature>
<evidence type="ECO:0000259" key="9">
    <source>
        <dbReference type="PROSITE" id="PS50929"/>
    </source>
</evidence>
<accession>A0AAE5H168</accession>
<dbReference type="InterPro" id="IPR027417">
    <property type="entry name" value="P-loop_NTPase"/>
</dbReference>
<comment type="subcellular location">
    <subcellularLocation>
        <location evidence="1">Cell membrane</location>
        <topology evidence="1">Multi-pass membrane protein</topology>
    </subcellularLocation>
</comment>
<dbReference type="GO" id="GO:0016887">
    <property type="term" value="F:ATP hydrolysis activity"/>
    <property type="evidence" value="ECO:0007669"/>
    <property type="project" value="InterPro"/>
</dbReference>
<dbReference type="FunFam" id="3.40.50.300:FF:000218">
    <property type="entry name" value="Multidrug ABC transporter ATP-binding protein"/>
    <property type="match status" value="1"/>
</dbReference>
<organism evidence="10 11">
    <name type="scientific">Clostridium beijerinckii</name>
    <name type="common">Clostridium MP</name>
    <dbReference type="NCBI Taxonomy" id="1520"/>
    <lineage>
        <taxon>Bacteria</taxon>
        <taxon>Bacillati</taxon>
        <taxon>Bacillota</taxon>
        <taxon>Clostridia</taxon>
        <taxon>Eubacteriales</taxon>
        <taxon>Clostridiaceae</taxon>
        <taxon>Clostridium</taxon>
    </lineage>
</organism>
<proteinExistence type="predicted"/>
<dbReference type="Pfam" id="PF00664">
    <property type="entry name" value="ABC_membrane"/>
    <property type="match status" value="1"/>
</dbReference>
<keyword evidence="4 10" id="KW-0067">ATP-binding</keyword>
<feature type="domain" description="ABC transporter" evidence="8">
    <location>
        <begin position="328"/>
        <end position="563"/>
    </location>
</feature>
<dbReference type="GO" id="GO:0034040">
    <property type="term" value="F:ATPase-coupled lipid transmembrane transporter activity"/>
    <property type="evidence" value="ECO:0007669"/>
    <property type="project" value="TreeGrafter"/>
</dbReference>
<keyword evidence="3" id="KW-0547">Nucleotide-binding</keyword>
<dbReference type="PROSITE" id="PS50893">
    <property type="entry name" value="ABC_TRANSPORTER_2"/>
    <property type="match status" value="1"/>
</dbReference>
<keyword evidence="2 7" id="KW-0812">Transmembrane</keyword>
<dbReference type="SMART" id="SM00382">
    <property type="entry name" value="AAA"/>
    <property type="match status" value="1"/>
</dbReference>
<dbReference type="Gene3D" id="3.40.50.300">
    <property type="entry name" value="P-loop containing nucleotide triphosphate hydrolases"/>
    <property type="match status" value="1"/>
</dbReference>